<gene>
    <name evidence="1" type="ORF">H4R34_006096</name>
</gene>
<feature type="non-terminal residue" evidence="1">
    <location>
        <position position="1"/>
    </location>
</feature>
<evidence type="ECO:0000313" key="2">
    <source>
        <dbReference type="Proteomes" id="UP001151582"/>
    </source>
</evidence>
<reference evidence="1" key="1">
    <citation type="submission" date="2022-07" db="EMBL/GenBank/DDBJ databases">
        <title>Phylogenomic reconstructions and comparative analyses of Kickxellomycotina fungi.</title>
        <authorList>
            <person name="Reynolds N.K."/>
            <person name="Stajich J.E."/>
            <person name="Barry K."/>
            <person name="Grigoriev I.V."/>
            <person name="Crous P."/>
            <person name="Smith M.E."/>
        </authorList>
    </citation>
    <scope>NUCLEOTIDE SEQUENCE</scope>
    <source>
        <strain evidence="1">RSA 567</strain>
    </source>
</reference>
<dbReference type="OrthoDB" id="10490142at2759"/>
<protein>
    <recommendedName>
        <fullName evidence="3">F-box domain-containing protein</fullName>
    </recommendedName>
</protein>
<evidence type="ECO:0008006" key="3">
    <source>
        <dbReference type="Google" id="ProtNLM"/>
    </source>
</evidence>
<accession>A0A9W8AV66</accession>
<sequence>LRWLSLEHLPLDKQGLNQLMRQCPHLTRLTLAHCLFTDTLASSTNFLLAWPNLKHLTLRTNHIAPNAKLRLDQASPLTANKRPVVAKYLTHLTVLAPQTQWPELGAYLCQLDHLASLTLPKGHSYSLIAELRNQFPAITIETV</sequence>
<evidence type="ECO:0000313" key="1">
    <source>
        <dbReference type="EMBL" id="KAJ1970213.1"/>
    </source>
</evidence>
<dbReference type="InterPro" id="IPR032675">
    <property type="entry name" value="LRR_dom_sf"/>
</dbReference>
<dbReference type="SUPFAM" id="SSF52047">
    <property type="entry name" value="RNI-like"/>
    <property type="match status" value="1"/>
</dbReference>
<name>A0A9W8AV66_9FUNG</name>
<comment type="caution">
    <text evidence="1">The sequence shown here is derived from an EMBL/GenBank/DDBJ whole genome shotgun (WGS) entry which is preliminary data.</text>
</comment>
<proteinExistence type="predicted"/>
<keyword evidence="2" id="KW-1185">Reference proteome</keyword>
<dbReference type="EMBL" id="JANBQB010001836">
    <property type="protein sequence ID" value="KAJ1970213.1"/>
    <property type="molecule type" value="Genomic_DNA"/>
</dbReference>
<dbReference type="AlphaFoldDB" id="A0A9W8AV66"/>
<dbReference type="Proteomes" id="UP001151582">
    <property type="component" value="Unassembled WGS sequence"/>
</dbReference>
<organism evidence="1 2">
    <name type="scientific">Dimargaris verticillata</name>
    <dbReference type="NCBI Taxonomy" id="2761393"/>
    <lineage>
        <taxon>Eukaryota</taxon>
        <taxon>Fungi</taxon>
        <taxon>Fungi incertae sedis</taxon>
        <taxon>Zoopagomycota</taxon>
        <taxon>Kickxellomycotina</taxon>
        <taxon>Dimargaritomycetes</taxon>
        <taxon>Dimargaritales</taxon>
        <taxon>Dimargaritaceae</taxon>
        <taxon>Dimargaris</taxon>
    </lineage>
</organism>
<dbReference type="Gene3D" id="3.80.10.10">
    <property type="entry name" value="Ribonuclease Inhibitor"/>
    <property type="match status" value="1"/>
</dbReference>